<feature type="compositionally biased region" description="Polar residues" evidence="1">
    <location>
        <begin position="66"/>
        <end position="79"/>
    </location>
</feature>
<protein>
    <submittedName>
        <fullName evidence="2">Halomucin</fullName>
    </submittedName>
</protein>
<proteinExistence type="predicted"/>
<dbReference type="EMBL" id="JAHWGI010000003">
    <property type="protein sequence ID" value="KAK3907194.1"/>
    <property type="molecule type" value="Genomic_DNA"/>
</dbReference>
<reference evidence="2" key="1">
    <citation type="submission" date="2021-07" db="EMBL/GenBank/DDBJ databases">
        <authorList>
            <person name="Catto M.A."/>
            <person name="Jacobson A."/>
            <person name="Kennedy G."/>
            <person name="Labadie P."/>
            <person name="Hunt B.G."/>
            <person name="Srinivasan R."/>
        </authorList>
    </citation>
    <scope>NUCLEOTIDE SEQUENCE</scope>
    <source>
        <strain evidence="2">PL_HMW_Pooled</strain>
        <tissue evidence="2">Head</tissue>
    </source>
</reference>
<organism evidence="2 3">
    <name type="scientific">Frankliniella fusca</name>
    <dbReference type="NCBI Taxonomy" id="407009"/>
    <lineage>
        <taxon>Eukaryota</taxon>
        <taxon>Metazoa</taxon>
        <taxon>Ecdysozoa</taxon>
        <taxon>Arthropoda</taxon>
        <taxon>Hexapoda</taxon>
        <taxon>Insecta</taxon>
        <taxon>Pterygota</taxon>
        <taxon>Neoptera</taxon>
        <taxon>Paraneoptera</taxon>
        <taxon>Thysanoptera</taxon>
        <taxon>Terebrantia</taxon>
        <taxon>Thripoidea</taxon>
        <taxon>Thripidae</taxon>
        <taxon>Frankliniella</taxon>
    </lineage>
</organism>
<feature type="compositionally biased region" description="Polar residues" evidence="1">
    <location>
        <begin position="44"/>
        <end position="59"/>
    </location>
</feature>
<reference evidence="2" key="2">
    <citation type="journal article" date="2023" name="BMC Genomics">
        <title>Pest status, molecular evolution, and epigenetic factors derived from the genome assembly of Frankliniella fusca, a thysanopteran phytovirus vector.</title>
        <authorList>
            <person name="Catto M.A."/>
            <person name="Labadie P.E."/>
            <person name="Jacobson A.L."/>
            <person name="Kennedy G.G."/>
            <person name="Srinivasan R."/>
            <person name="Hunt B.G."/>
        </authorList>
    </citation>
    <scope>NUCLEOTIDE SEQUENCE</scope>
    <source>
        <strain evidence="2">PL_HMW_Pooled</strain>
    </source>
</reference>
<comment type="caution">
    <text evidence="2">The sequence shown here is derived from an EMBL/GenBank/DDBJ whole genome shotgun (WGS) entry which is preliminary data.</text>
</comment>
<feature type="compositionally biased region" description="Basic and acidic residues" evidence="1">
    <location>
        <begin position="111"/>
        <end position="131"/>
    </location>
</feature>
<gene>
    <name evidence="2" type="ORF">KUF71_002884</name>
</gene>
<name>A0AAE1GPR5_9NEOP</name>
<evidence type="ECO:0000313" key="2">
    <source>
        <dbReference type="EMBL" id="KAK3907194.1"/>
    </source>
</evidence>
<feature type="compositionally biased region" description="Acidic residues" evidence="1">
    <location>
        <begin position="219"/>
        <end position="239"/>
    </location>
</feature>
<evidence type="ECO:0000256" key="1">
    <source>
        <dbReference type="SAM" id="MobiDB-lite"/>
    </source>
</evidence>
<feature type="compositionally biased region" description="Acidic residues" evidence="1">
    <location>
        <begin position="153"/>
        <end position="195"/>
    </location>
</feature>
<dbReference type="AlphaFoldDB" id="A0AAE1GPR5"/>
<accession>A0AAE1GPR5</accession>
<feature type="compositionally biased region" description="Polar residues" evidence="1">
    <location>
        <begin position="95"/>
        <end position="106"/>
    </location>
</feature>
<dbReference type="PANTHER" id="PTHR46579">
    <property type="entry name" value="F5/8 TYPE C DOMAIN-CONTAINING PROTEIN-RELATED"/>
    <property type="match status" value="1"/>
</dbReference>
<sequence length="987" mass="111791">MSSSSSNDDDGGDDTSEVHRSTTFRRRKRAEKLKLRLLKAMTGVASNQQDVMEASVSSTIREEDSSNPSGKTCLTNVTPDTELAIDMEERDTEQRSSQSEDNNSSPGEDDSLQKKRNRDDSSEDLGSEKSTDGCSTQFFRLEHLANAGGGNLGDDDPDDDDDDDDPDDDDDDPDDDDDDPDDNDDDVDNDSENDEGNGYWAELEVANPEEGDNNAVDNGDSDPEDDDPGDTDSESEDDNNGNGGDGNLYFNPQRMNIICHLYANRSVKEVLALVLALFDRHSWTYESLIDCFLVLNLFLGGNFFPKCKQSLWNALNRNSLGMKRHAYCPRCRRSLGRYKDLPNRIQCPGARCGRVFMKRNIPYFMELSLKSQLAHFLARPDASELLFSKANRAKHNDAALEDIYDGEEYRHLEDGNEPILGEYDFTYTFNNDGFRCTTSSSVQANPIYIRLNELPLNVRQKHLFLAGIWMDKGDPEMVLFLQKCLVRQGNRLSREGITWNAPGKGVITSKFLPTCCTVDAKARCIMMNMMGPTGYYGCTFCPIEGVQANGVKFPLEEEEEGEMPQPRTDAELRALMEAAHDNPLGDHQGVKGISPLMYLQHFNLGTGMSTDDLHPFFEGVVLFHMDKLLTDNMAPYYIGAPANVAIINARLMSMKPPTLLARTPRTIDSRAKWRGHEWRNWILYYAYPCLTGLLPQRYLRHLLKLSRAIFLVSRDSVTENDLREAEEKFTEYVREFQNFFQVECMRYNVHVLLHVVRAVRCWGPAFVHSTFNFESWNRKLKKHIKSMKDPILQIVNRHLITSFISSVPFDPVNFSPDVQLQVSSILLKSDLKTAETVGDVHLLGQAEHGMVSEEERLALENFNIRNIQGLTRYKRALYGRLEIRSTEYTRSGKNNNTHILSWNGTFYRVKSIAKVRRVNYPDTCLLFVHQVELNGHANIVSHFGHVALVQNHHLEVCSFESVRVFAIHAECAGLSLIVPMPNSCEID</sequence>
<evidence type="ECO:0000313" key="3">
    <source>
        <dbReference type="Proteomes" id="UP001219518"/>
    </source>
</evidence>
<dbReference type="PANTHER" id="PTHR46579:SF1">
    <property type="entry name" value="F5_8 TYPE C DOMAIN-CONTAINING PROTEIN"/>
    <property type="match status" value="1"/>
</dbReference>
<dbReference type="Proteomes" id="UP001219518">
    <property type="component" value="Unassembled WGS sequence"/>
</dbReference>
<keyword evidence="3" id="KW-1185">Reference proteome</keyword>
<feature type="region of interest" description="Disordered" evidence="1">
    <location>
        <begin position="1"/>
        <end position="29"/>
    </location>
</feature>
<feature type="region of interest" description="Disordered" evidence="1">
    <location>
        <begin position="41"/>
        <end position="247"/>
    </location>
</feature>